<evidence type="ECO:0000313" key="5">
    <source>
        <dbReference type="EMBL" id="CAD7628695.1"/>
    </source>
</evidence>
<feature type="domain" description="Gfo/Idh/MocA-like oxidoreductase N-terminal" evidence="3">
    <location>
        <begin position="110"/>
        <end position="184"/>
    </location>
</feature>
<dbReference type="PANTHER" id="PTHR43818:SF11">
    <property type="entry name" value="BCDNA.GH03377"/>
    <property type="match status" value="1"/>
</dbReference>
<evidence type="ECO:0000259" key="3">
    <source>
        <dbReference type="Pfam" id="PF01408"/>
    </source>
</evidence>
<dbReference type="SUPFAM" id="SSF51735">
    <property type="entry name" value="NAD(P)-binding Rossmann-fold domains"/>
    <property type="match status" value="2"/>
</dbReference>
<dbReference type="AlphaFoldDB" id="A0A7R9Q1I1"/>
<protein>
    <submittedName>
        <fullName evidence="5">Uncharacterized protein</fullName>
    </submittedName>
</protein>
<dbReference type="PANTHER" id="PTHR43818">
    <property type="entry name" value="BCDNA.GH03377"/>
    <property type="match status" value="1"/>
</dbReference>
<evidence type="ECO:0000313" key="6">
    <source>
        <dbReference type="Proteomes" id="UP000759131"/>
    </source>
</evidence>
<dbReference type="InterPro" id="IPR000683">
    <property type="entry name" value="Gfo/Idh/MocA-like_OxRdtase_N"/>
</dbReference>
<keyword evidence="2" id="KW-0560">Oxidoreductase</keyword>
<organism evidence="5">
    <name type="scientific">Medioppia subpectinata</name>
    <dbReference type="NCBI Taxonomy" id="1979941"/>
    <lineage>
        <taxon>Eukaryota</taxon>
        <taxon>Metazoa</taxon>
        <taxon>Ecdysozoa</taxon>
        <taxon>Arthropoda</taxon>
        <taxon>Chelicerata</taxon>
        <taxon>Arachnida</taxon>
        <taxon>Acari</taxon>
        <taxon>Acariformes</taxon>
        <taxon>Sarcoptiformes</taxon>
        <taxon>Oribatida</taxon>
        <taxon>Brachypylina</taxon>
        <taxon>Oppioidea</taxon>
        <taxon>Oppiidae</taxon>
        <taxon>Medioppia</taxon>
    </lineage>
</organism>
<dbReference type="Pfam" id="PF22725">
    <property type="entry name" value="GFO_IDH_MocA_C3"/>
    <property type="match status" value="1"/>
</dbReference>
<dbReference type="InterPro" id="IPR050463">
    <property type="entry name" value="Gfo/Idh/MocA_oxidrdct_glycsds"/>
</dbReference>
<reference evidence="5" key="1">
    <citation type="submission" date="2020-11" db="EMBL/GenBank/DDBJ databases">
        <authorList>
            <person name="Tran Van P."/>
        </authorList>
    </citation>
    <scope>NUCLEOTIDE SEQUENCE</scope>
</reference>
<dbReference type="Gene3D" id="3.40.50.720">
    <property type="entry name" value="NAD(P)-binding Rossmann-like Domain"/>
    <property type="match status" value="2"/>
</dbReference>
<comment type="similarity">
    <text evidence="1">Belongs to the Gfo/Idh/MocA family.</text>
</comment>
<dbReference type="EMBL" id="OC860574">
    <property type="protein sequence ID" value="CAD7628695.1"/>
    <property type="molecule type" value="Genomic_DNA"/>
</dbReference>
<gene>
    <name evidence="5" type="ORF">OSB1V03_LOCUS9116</name>
</gene>
<dbReference type="Proteomes" id="UP000759131">
    <property type="component" value="Unassembled WGS sequence"/>
</dbReference>
<dbReference type="SUPFAM" id="SSF55347">
    <property type="entry name" value="Glyceraldehyde-3-phosphate dehydrogenase-like, C-terminal domain"/>
    <property type="match status" value="1"/>
</dbReference>
<feature type="domain" description="GFO/IDH/MocA-like oxidoreductase" evidence="4">
    <location>
        <begin position="204"/>
        <end position="336"/>
    </location>
</feature>
<dbReference type="InterPro" id="IPR036291">
    <property type="entry name" value="NAD(P)-bd_dom_sf"/>
</dbReference>
<proteinExistence type="inferred from homology"/>
<sequence>MLPGIGVFGGGQLVRVLVACLRAKGFKVEAIWSHSLACGIGKHVLCDCPPALSLPQMLAMKRAALNYPTLITILFNTLRFLPSFIKMKKLIADGFVGQINVINCNVFGDSLQAQEMARELDIKLATDVIDKVLLEPSVQLIVIACPPHLHEQIATKACGIGKHVLCDCPPALSLPQMLAMKRAALNYPTLITILFNTLRFLPSFIKMKKLIADGFVGQINVINCNVFGDSLQGLDNYSIVCDDLMGGGLLSTVGTHIIDIISFVTGLRAKRVNGCVRNYHQIKDNVFGLRRITSDDFVTFQMEMRNSLSIANVTLNAHYFGTSIHEILICGSKGYLVCRSGDLYGRPLTSTKEEILCSDSEDMSENNHTLSAKNILPKPYGSGLLRMLSALKNAFQCSPDSEVINGDNGLRNEEKIFHWAKEAVSLAANFEDGLYIQQVIEAIKYSSKNSEWIRIKSDLN</sequence>
<evidence type="ECO:0000256" key="1">
    <source>
        <dbReference type="ARBA" id="ARBA00010928"/>
    </source>
</evidence>
<keyword evidence="6" id="KW-1185">Reference proteome</keyword>
<evidence type="ECO:0000259" key="4">
    <source>
        <dbReference type="Pfam" id="PF22725"/>
    </source>
</evidence>
<dbReference type="GO" id="GO:0016491">
    <property type="term" value="F:oxidoreductase activity"/>
    <property type="evidence" value="ECO:0007669"/>
    <property type="project" value="UniProtKB-KW"/>
</dbReference>
<dbReference type="EMBL" id="CAJPIZ010005999">
    <property type="protein sequence ID" value="CAG2109125.1"/>
    <property type="molecule type" value="Genomic_DNA"/>
</dbReference>
<accession>A0A7R9Q1I1</accession>
<dbReference type="InterPro" id="IPR055170">
    <property type="entry name" value="GFO_IDH_MocA-like_dom"/>
</dbReference>
<name>A0A7R9Q1I1_9ACAR</name>
<evidence type="ECO:0000256" key="2">
    <source>
        <dbReference type="ARBA" id="ARBA00023002"/>
    </source>
</evidence>
<dbReference type="OrthoDB" id="446809at2759"/>
<dbReference type="GO" id="GO:0000166">
    <property type="term" value="F:nucleotide binding"/>
    <property type="evidence" value="ECO:0007669"/>
    <property type="project" value="InterPro"/>
</dbReference>
<dbReference type="Pfam" id="PF01408">
    <property type="entry name" value="GFO_IDH_MocA"/>
    <property type="match status" value="1"/>
</dbReference>
<dbReference type="Gene3D" id="3.30.360.10">
    <property type="entry name" value="Dihydrodipicolinate Reductase, domain 2"/>
    <property type="match status" value="1"/>
</dbReference>